<protein>
    <recommendedName>
        <fullName evidence="5">DUF2090 domain-containing protein</fullName>
    </recommendedName>
</protein>
<dbReference type="EMBL" id="JAAXLS010000012">
    <property type="protein sequence ID" value="NKQ55028.1"/>
    <property type="molecule type" value="Genomic_DNA"/>
</dbReference>
<evidence type="ECO:0000313" key="3">
    <source>
        <dbReference type="EMBL" id="NKQ55028.1"/>
    </source>
</evidence>
<evidence type="ECO:0000256" key="2">
    <source>
        <dbReference type="ARBA" id="ARBA00023239"/>
    </source>
</evidence>
<organism evidence="3 4">
    <name type="scientific">Amycolatopsis acididurans</name>
    <dbReference type="NCBI Taxonomy" id="2724524"/>
    <lineage>
        <taxon>Bacteria</taxon>
        <taxon>Bacillati</taxon>
        <taxon>Actinomycetota</taxon>
        <taxon>Actinomycetes</taxon>
        <taxon>Pseudonocardiales</taxon>
        <taxon>Pseudonocardiaceae</taxon>
        <taxon>Amycolatopsis</taxon>
    </lineage>
</organism>
<dbReference type="Gene3D" id="3.20.20.70">
    <property type="entry name" value="Aldolase class I"/>
    <property type="match status" value="1"/>
</dbReference>
<dbReference type="Pfam" id="PF01791">
    <property type="entry name" value="DeoC"/>
    <property type="match status" value="1"/>
</dbReference>
<comment type="caution">
    <text evidence="3">The sequence shown here is derived from an EMBL/GenBank/DDBJ whole genome shotgun (WGS) entry which is preliminary data.</text>
</comment>
<dbReference type="InterPro" id="IPR050552">
    <property type="entry name" value="LacD_aldolase"/>
</dbReference>
<dbReference type="SUPFAM" id="SSF51569">
    <property type="entry name" value="Aldolase"/>
    <property type="match status" value="1"/>
</dbReference>
<name>A0ABX1J5K0_9PSEU</name>
<dbReference type="RefSeq" id="WP_168517560.1">
    <property type="nucleotide sequence ID" value="NZ_JAAXLS010000012.1"/>
</dbReference>
<dbReference type="InterPro" id="IPR013785">
    <property type="entry name" value="Aldolase_TIM"/>
</dbReference>
<evidence type="ECO:0000313" key="4">
    <source>
        <dbReference type="Proteomes" id="UP000715441"/>
    </source>
</evidence>
<dbReference type="SMART" id="SM01133">
    <property type="entry name" value="DeoC"/>
    <property type="match status" value="1"/>
</dbReference>
<keyword evidence="4" id="KW-1185">Reference proteome</keyword>
<proteinExistence type="inferred from homology"/>
<accession>A0ABX1J5K0</accession>
<evidence type="ECO:0008006" key="5">
    <source>
        <dbReference type="Google" id="ProtNLM"/>
    </source>
</evidence>
<comment type="similarity">
    <text evidence="1">Belongs to the aldolase LacD family.</text>
</comment>
<dbReference type="PANTHER" id="PTHR39340:SF1">
    <property type="entry name" value="SULFOFRUCTOSEPHOSPHATE ALDOLASE"/>
    <property type="match status" value="1"/>
</dbReference>
<gene>
    <name evidence="3" type="ORF">HFP15_19280</name>
</gene>
<reference evidence="3 4" key="1">
    <citation type="submission" date="2020-04" db="EMBL/GenBank/DDBJ databases">
        <title>Novel species.</title>
        <authorList>
            <person name="Teo W.F.A."/>
            <person name="Lipun K."/>
            <person name="Srisuk N."/>
            <person name="Duangmal K."/>
        </authorList>
    </citation>
    <scope>NUCLEOTIDE SEQUENCE [LARGE SCALE GENOMIC DNA]</scope>
    <source>
        <strain evidence="3 4">K13G38</strain>
    </source>
</reference>
<evidence type="ECO:0000256" key="1">
    <source>
        <dbReference type="ARBA" id="ARBA00008679"/>
    </source>
</evidence>
<dbReference type="PANTHER" id="PTHR39340">
    <property type="entry name" value="SULFOFRUCTOSEPHOSPHATE ALDOLASE"/>
    <property type="match status" value="1"/>
</dbReference>
<keyword evidence="2" id="KW-0456">Lyase</keyword>
<sequence>MTGHEDVLSFPSPSGERLRAAASWDGVYCLLALDHRDAMRNAFARAGLDGVDEEKMLQVKGRIADTLTSRASGILLDPAALERCRPKDAGVLMPLEAQGYEPFAGGRLTRLEHTVAELAELGADGCKLLIYYRYDHRETAWRQRELVHRAVADCRQHRLPLVLEPLLYRLEGETSHPHPDLIVGAARDLAGIGADLLKLPFPGRREACEQVSELADWVLLGGSDTDRDTFAEQLVIATSAGACGFIAGRPIWGGALGLDEAEQAKWLAEDALPYFDRLTDIAHGRTIA</sequence>
<dbReference type="Proteomes" id="UP000715441">
    <property type="component" value="Unassembled WGS sequence"/>
</dbReference>
<dbReference type="InterPro" id="IPR002915">
    <property type="entry name" value="DeoC/FbaB/LacD_aldolase"/>
</dbReference>